<dbReference type="InterPro" id="IPR023485">
    <property type="entry name" value="Ptyr_pPase"/>
</dbReference>
<organism evidence="6 7">
    <name type="scientific">Microbacterium murale</name>
    <dbReference type="NCBI Taxonomy" id="1081040"/>
    <lineage>
        <taxon>Bacteria</taxon>
        <taxon>Bacillati</taxon>
        <taxon>Actinomycetota</taxon>
        <taxon>Actinomycetes</taxon>
        <taxon>Micrococcales</taxon>
        <taxon>Microbacteriaceae</taxon>
        <taxon>Microbacterium</taxon>
    </lineage>
</organism>
<feature type="compositionally biased region" description="Basic and acidic residues" evidence="4">
    <location>
        <begin position="14"/>
        <end position="23"/>
    </location>
</feature>
<evidence type="ECO:0000256" key="3">
    <source>
        <dbReference type="ARBA" id="ARBA00022912"/>
    </source>
</evidence>
<evidence type="ECO:0000256" key="4">
    <source>
        <dbReference type="SAM" id="MobiDB-lite"/>
    </source>
</evidence>
<dbReference type="RefSeq" id="WP_188436228.1">
    <property type="nucleotide sequence ID" value="NZ_BMCM01000002.1"/>
</dbReference>
<evidence type="ECO:0000313" key="6">
    <source>
        <dbReference type="EMBL" id="GGD75363.1"/>
    </source>
</evidence>
<evidence type="ECO:0000313" key="7">
    <source>
        <dbReference type="Proteomes" id="UP000629365"/>
    </source>
</evidence>
<dbReference type="SMART" id="SM00226">
    <property type="entry name" value="LMWPc"/>
    <property type="match status" value="1"/>
</dbReference>
<dbReference type="EMBL" id="BMCM01000002">
    <property type="protein sequence ID" value="GGD75363.1"/>
    <property type="molecule type" value="Genomic_DNA"/>
</dbReference>
<dbReference type="SUPFAM" id="SSF52788">
    <property type="entry name" value="Phosphotyrosine protein phosphatases I"/>
    <property type="match status" value="1"/>
</dbReference>
<reference evidence="7" key="1">
    <citation type="journal article" date="2019" name="Int. J. Syst. Evol. Microbiol.">
        <title>The Global Catalogue of Microorganisms (GCM) 10K type strain sequencing project: providing services to taxonomists for standard genome sequencing and annotation.</title>
        <authorList>
            <consortium name="The Broad Institute Genomics Platform"/>
            <consortium name="The Broad Institute Genome Sequencing Center for Infectious Disease"/>
            <person name="Wu L."/>
            <person name="Ma J."/>
        </authorList>
    </citation>
    <scope>NUCLEOTIDE SEQUENCE [LARGE SCALE GENOMIC DNA]</scope>
    <source>
        <strain evidence="7">CCM 7640</strain>
    </source>
</reference>
<dbReference type="PANTHER" id="PTHR11717:SF31">
    <property type="entry name" value="LOW MOLECULAR WEIGHT PROTEIN-TYROSINE-PHOSPHATASE ETP-RELATED"/>
    <property type="match status" value="1"/>
</dbReference>
<name>A0ABQ1RQJ2_9MICO</name>
<keyword evidence="2" id="KW-0378">Hydrolase</keyword>
<comment type="caution">
    <text evidence="6">The sequence shown here is derived from an EMBL/GenBank/DDBJ whole genome shotgun (WGS) entry which is preliminary data.</text>
</comment>
<evidence type="ECO:0000256" key="2">
    <source>
        <dbReference type="ARBA" id="ARBA00022801"/>
    </source>
</evidence>
<evidence type="ECO:0000259" key="5">
    <source>
        <dbReference type="SMART" id="SM00226"/>
    </source>
</evidence>
<keyword evidence="3" id="KW-0904">Protein phosphatase</keyword>
<keyword evidence="7" id="KW-1185">Reference proteome</keyword>
<evidence type="ECO:0000256" key="1">
    <source>
        <dbReference type="ARBA" id="ARBA00011063"/>
    </source>
</evidence>
<dbReference type="PANTHER" id="PTHR11717">
    <property type="entry name" value="LOW MOLECULAR WEIGHT PROTEIN TYROSINE PHOSPHATASE"/>
    <property type="match status" value="1"/>
</dbReference>
<feature type="compositionally biased region" description="Low complexity" evidence="4">
    <location>
        <begin position="47"/>
        <end position="59"/>
    </location>
</feature>
<dbReference type="Pfam" id="PF01451">
    <property type="entry name" value="LMWPc"/>
    <property type="match status" value="1"/>
</dbReference>
<dbReference type="Proteomes" id="UP000629365">
    <property type="component" value="Unassembled WGS sequence"/>
</dbReference>
<sequence>MIFPSSDSPPPGVSRREWRRRIASETPQDAPVQARPVPADPQSSRLQADQAPDVQDAAQPSPPHALTILTVCTGNICRSPMAEVLLRARLEPLGVRVHSAGTHALVDHEMTAPAQALAVKSGAKPADATAHAARYLVEPYLLDADLVLAMAREHRSYAVKMVPSRMRRTFTVREFARLASTLSTEAARAAADAAGTDPKARLAAVLQAVSAQRGLMPATPEDDDVIDPYRRSQETYAKSAAQLIPALDEVERVVRAALG</sequence>
<comment type="similarity">
    <text evidence="1">Belongs to the low molecular weight phosphotyrosine protein phosphatase family.</text>
</comment>
<feature type="domain" description="Phosphotyrosine protein phosphatase I" evidence="5">
    <location>
        <begin position="66"/>
        <end position="252"/>
    </location>
</feature>
<proteinExistence type="inferred from homology"/>
<dbReference type="PRINTS" id="PR00719">
    <property type="entry name" value="LMWPTPASE"/>
</dbReference>
<dbReference type="InterPro" id="IPR017867">
    <property type="entry name" value="Tyr_phospatase_low_mol_wt"/>
</dbReference>
<dbReference type="InterPro" id="IPR036196">
    <property type="entry name" value="Ptyr_pPase_sf"/>
</dbReference>
<dbReference type="InterPro" id="IPR050438">
    <property type="entry name" value="LMW_PTPase"/>
</dbReference>
<dbReference type="Gene3D" id="3.40.50.2300">
    <property type="match status" value="1"/>
</dbReference>
<gene>
    <name evidence="6" type="ORF">GCM10007269_18010</name>
</gene>
<feature type="region of interest" description="Disordered" evidence="4">
    <location>
        <begin position="1"/>
        <end position="62"/>
    </location>
</feature>
<protein>
    <submittedName>
        <fullName evidence="6">Low molecular weight phosphatase family protein</fullName>
    </submittedName>
</protein>
<accession>A0ABQ1RQJ2</accession>